<dbReference type="Proteomes" id="UP001225605">
    <property type="component" value="Unassembled WGS sequence"/>
</dbReference>
<reference evidence="3 4" key="1">
    <citation type="submission" date="2017-06" db="EMBL/GenBank/DDBJ databases">
        <title>Cultured bacterium strain Saccharothrix yanglingensis Hhs.015.</title>
        <authorList>
            <person name="Xia Y."/>
        </authorList>
    </citation>
    <scope>NUCLEOTIDE SEQUENCE [LARGE SCALE GENOMIC DNA]</scope>
    <source>
        <strain evidence="3 4">Hhs.015</strain>
    </source>
</reference>
<name>A0ABU0WUD9_9PSEU</name>
<proteinExistence type="predicted"/>
<dbReference type="Pfam" id="PF13276">
    <property type="entry name" value="HTH_21"/>
    <property type="match status" value="1"/>
</dbReference>
<organism evidence="3 4">
    <name type="scientific">Saccharothrix yanglingensis</name>
    <dbReference type="NCBI Taxonomy" id="659496"/>
    <lineage>
        <taxon>Bacteria</taxon>
        <taxon>Bacillati</taxon>
        <taxon>Actinomycetota</taxon>
        <taxon>Actinomycetes</taxon>
        <taxon>Pseudonocardiales</taxon>
        <taxon>Pseudonocardiaceae</taxon>
        <taxon>Saccharothrix</taxon>
    </lineage>
</organism>
<dbReference type="InterPro" id="IPR025948">
    <property type="entry name" value="HTH-like_dom"/>
</dbReference>
<evidence type="ECO:0000256" key="1">
    <source>
        <dbReference type="SAM" id="MobiDB-lite"/>
    </source>
</evidence>
<evidence type="ECO:0000313" key="4">
    <source>
        <dbReference type="Proteomes" id="UP001225605"/>
    </source>
</evidence>
<evidence type="ECO:0000259" key="2">
    <source>
        <dbReference type="Pfam" id="PF13276"/>
    </source>
</evidence>
<feature type="region of interest" description="Disordered" evidence="1">
    <location>
        <begin position="100"/>
        <end position="121"/>
    </location>
</feature>
<gene>
    <name evidence="3" type="ORF">CKY47_05630</name>
</gene>
<sequence length="121" mass="12948">MGRRPAATGSSPGIAVFGVTRLYGVLGVRCPGFCEWHAAAPARTERAAADERLAAEIGEVHAGHRGAYGRPRIVVALRRRGRRVNHERVGRVMREPGMVGPLAGGGGLRPGPMSSLRRFRT</sequence>
<keyword evidence="4" id="KW-1185">Reference proteome</keyword>
<comment type="caution">
    <text evidence="3">The sequence shown here is derived from an EMBL/GenBank/DDBJ whole genome shotgun (WGS) entry which is preliminary data.</text>
</comment>
<dbReference type="EMBL" id="NSDM01000002">
    <property type="protein sequence ID" value="MDQ2583468.1"/>
    <property type="molecule type" value="Genomic_DNA"/>
</dbReference>
<evidence type="ECO:0000313" key="3">
    <source>
        <dbReference type="EMBL" id="MDQ2583468.1"/>
    </source>
</evidence>
<protein>
    <recommendedName>
        <fullName evidence="2">HTH-like domain-containing protein</fullName>
    </recommendedName>
</protein>
<accession>A0ABU0WUD9</accession>
<feature type="domain" description="HTH-like" evidence="2">
    <location>
        <begin position="50"/>
        <end position="101"/>
    </location>
</feature>